<dbReference type="Proteomes" id="UP000663918">
    <property type="component" value="Chromosome"/>
</dbReference>
<protein>
    <submittedName>
        <fullName evidence="4">Energy transducer TonB</fullName>
    </submittedName>
</protein>
<dbReference type="Gene3D" id="3.30.1150.10">
    <property type="match status" value="1"/>
</dbReference>
<feature type="compositionally biased region" description="Gly residues" evidence="1">
    <location>
        <begin position="127"/>
        <end position="150"/>
    </location>
</feature>
<organism evidence="4 5">
    <name type="scientific">Brevundimonas goettingensis</name>
    <dbReference type="NCBI Taxonomy" id="2774190"/>
    <lineage>
        <taxon>Bacteria</taxon>
        <taxon>Pseudomonadati</taxon>
        <taxon>Pseudomonadota</taxon>
        <taxon>Alphaproteobacteria</taxon>
        <taxon>Caulobacterales</taxon>
        <taxon>Caulobacteraceae</taxon>
        <taxon>Brevundimonas</taxon>
    </lineage>
</organism>
<feature type="compositionally biased region" description="Pro residues" evidence="1">
    <location>
        <begin position="63"/>
        <end position="72"/>
    </location>
</feature>
<keyword evidence="5" id="KW-1185">Reference proteome</keyword>
<dbReference type="InterPro" id="IPR037682">
    <property type="entry name" value="TonB_C"/>
</dbReference>
<dbReference type="Pfam" id="PF03544">
    <property type="entry name" value="TonB_C"/>
    <property type="match status" value="1"/>
</dbReference>
<gene>
    <name evidence="4" type="ORF">IFJ75_02070</name>
</gene>
<feature type="region of interest" description="Disordered" evidence="1">
    <location>
        <begin position="63"/>
        <end position="155"/>
    </location>
</feature>
<feature type="domain" description="TonB C-terminal" evidence="3">
    <location>
        <begin position="178"/>
        <end position="242"/>
    </location>
</feature>
<dbReference type="GO" id="GO:0055085">
    <property type="term" value="P:transmembrane transport"/>
    <property type="evidence" value="ECO:0007669"/>
    <property type="project" value="InterPro"/>
</dbReference>
<evidence type="ECO:0000256" key="1">
    <source>
        <dbReference type="SAM" id="MobiDB-lite"/>
    </source>
</evidence>
<sequence length="243" mass="24927">MTPPHPHLPRPHLSPKKSRNLLVASGVVVLHLGLFALVGLETVPGEQVGPGLPPILVELVPPVRPPEPPPEKTAPVEGGGAPAAPSRVHVTPKPPEKPLPDPPPAPIQQAPKPDLIVGVAPTAGPTPGLGLGGQGTGSGTGIGSGAGPGVGDRMAPRIIRGPALRDIGRARPRGTRGRGEVGVRCRIRLDQTLDQCRVVSETPPGQGFAEAALPLTSAFRFLPPTENGVPVEGQTVVVTIRFP</sequence>
<keyword evidence="2" id="KW-0472">Membrane</keyword>
<evidence type="ECO:0000313" key="5">
    <source>
        <dbReference type="Proteomes" id="UP000663918"/>
    </source>
</evidence>
<dbReference type="KEGG" id="bgoe:IFJ75_02070"/>
<evidence type="ECO:0000313" key="4">
    <source>
        <dbReference type="EMBL" id="QTC91745.1"/>
    </source>
</evidence>
<keyword evidence="2" id="KW-0812">Transmembrane</keyword>
<feature type="transmembrane region" description="Helical" evidence="2">
    <location>
        <begin position="21"/>
        <end position="40"/>
    </location>
</feature>
<accession>A0A975C1F9</accession>
<evidence type="ECO:0000256" key="2">
    <source>
        <dbReference type="SAM" id="Phobius"/>
    </source>
</evidence>
<keyword evidence="2" id="KW-1133">Transmembrane helix</keyword>
<feature type="compositionally biased region" description="Low complexity" evidence="1">
    <location>
        <begin position="107"/>
        <end position="126"/>
    </location>
</feature>
<reference evidence="4" key="1">
    <citation type="submission" date="2020-09" db="EMBL/GenBank/DDBJ databases">
        <title>Brevundimonas sp. LVF2 isolated from a puddle in Goettingen, Germany.</title>
        <authorList>
            <person name="Friedrich I."/>
            <person name="Klassen A."/>
            <person name="Hannes N."/>
            <person name="Schneider D."/>
            <person name="Hertel R."/>
            <person name="Daniel R."/>
        </authorList>
    </citation>
    <scope>NUCLEOTIDE SEQUENCE</scope>
    <source>
        <strain evidence="4">LVF2</strain>
    </source>
</reference>
<dbReference type="RefSeq" id="WP_207870919.1">
    <property type="nucleotide sequence ID" value="NZ_CP062222.1"/>
</dbReference>
<proteinExistence type="predicted"/>
<dbReference type="AlphaFoldDB" id="A0A975C1F9"/>
<name>A0A975C1F9_9CAUL</name>
<evidence type="ECO:0000259" key="3">
    <source>
        <dbReference type="Pfam" id="PF03544"/>
    </source>
</evidence>
<dbReference type="EMBL" id="CP062222">
    <property type="protein sequence ID" value="QTC91745.1"/>
    <property type="molecule type" value="Genomic_DNA"/>
</dbReference>